<reference evidence="1" key="1">
    <citation type="journal article" date="2022" name="Int. J. Mol. Sci.">
        <title>Draft Genome of Tanacetum Coccineum: Genomic Comparison of Closely Related Tanacetum-Family Plants.</title>
        <authorList>
            <person name="Yamashiro T."/>
            <person name="Shiraishi A."/>
            <person name="Nakayama K."/>
            <person name="Satake H."/>
        </authorList>
    </citation>
    <scope>NUCLEOTIDE SEQUENCE</scope>
</reference>
<name>A0ABQ4YH12_9ASTR</name>
<protein>
    <recommendedName>
        <fullName evidence="3">Retrotransposon gag domain-containing protein</fullName>
    </recommendedName>
</protein>
<dbReference type="EMBL" id="BQNB010010419">
    <property type="protein sequence ID" value="GJS77053.1"/>
    <property type="molecule type" value="Genomic_DNA"/>
</dbReference>
<evidence type="ECO:0000313" key="2">
    <source>
        <dbReference type="Proteomes" id="UP001151760"/>
    </source>
</evidence>
<sequence length="346" mass="40556">MAEPNDYITATRKNFVSNDNEGRMVEKCIVEIQGTFLVKIRDDAFNGNVGENAFKHIDKFLEIVGPIKINGLTQDRFRLSVFPVSLAGAASEWFTKECLGSITTWDNMVEKFIMKFHHLSDHDEEEEFEEDENPNKTNNVPKIFKIEGNLFDFETPLWYDELVDGKLKEETLAIKAKIKGSWGDATTGVMKFCKWLKDNFENFHEIDYNVLVKLQECWWKVNAHEIALFTRMEKLRRGPYVNKKTEWASNPYLDVIRIFGRDYEASNIDDTQENQGHEEQNGNPNPEPSNYKIRRFEMMKYSFDDDEDYITIKESEYLNHLKDNLDAYHELLRLVDEGWVVTTPDE</sequence>
<evidence type="ECO:0008006" key="3">
    <source>
        <dbReference type="Google" id="ProtNLM"/>
    </source>
</evidence>
<accession>A0ABQ4YH12</accession>
<proteinExistence type="predicted"/>
<keyword evidence="2" id="KW-1185">Reference proteome</keyword>
<reference evidence="1" key="2">
    <citation type="submission" date="2022-01" db="EMBL/GenBank/DDBJ databases">
        <authorList>
            <person name="Yamashiro T."/>
            <person name="Shiraishi A."/>
            <person name="Satake H."/>
            <person name="Nakayama K."/>
        </authorList>
    </citation>
    <scope>NUCLEOTIDE SEQUENCE</scope>
</reference>
<organism evidence="1 2">
    <name type="scientific">Tanacetum coccineum</name>
    <dbReference type="NCBI Taxonomy" id="301880"/>
    <lineage>
        <taxon>Eukaryota</taxon>
        <taxon>Viridiplantae</taxon>
        <taxon>Streptophyta</taxon>
        <taxon>Embryophyta</taxon>
        <taxon>Tracheophyta</taxon>
        <taxon>Spermatophyta</taxon>
        <taxon>Magnoliopsida</taxon>
        <taxon>eudicotyledons</taxon>
        <taxon>Gunneridae</taxon>
        <taxon>Pentapetalae</taxon>
        <taxon>asterids</taxon>
        <taxon>campanulids</taxon>
        <taxon>Asterales</taxon>
        <taxon>Asteraceae</taxon>
        <taxon>Asteroideae</taxon>
        <taxon>Anthemideae</taxon>
        <taxon>Anthemidinae</taxon>
        <taxon>Tanacetum</taxon>
    </lineage>
</organism>
<comment type="caution">
    <text evidence="1">The sequence shown here is derived from an EMBL/GenBank/DDBJ whole genome shotgun (WGS) entry which is preliminary data.</text>
</comment>
<dbReference type="Proteomes" id="UP001151760">
    <property type="component" value="Unassembled WGS sequence"/>
</dbReference>
<gene>
    <name evidence="1" type="ORF">Tco_0726934</name>
</gene>
<evidence type="ECO:0000313" key="1">
    <source>
        <dbReference type="EMBL" id="GJS77053.1"/>
    </source>
</evidence>